<accession>A0ABQ4JHJ5</accession>
<sequence>MNDELADPHEGGGRTLASPCCASKRTGGGAPAAATGAAVAGAEAVHKSPPRAADTKGLLALSGGTFLMGTDDPDGVPEDMEGPVRPVVVDSFEIAATPVTNEEFARFVESTGYRTDAEWFGWSFVFHLLLAPSARPHVLAGTVPQAAWWLAVEGAHWAAPDGPGSSVQGREQHPVVHVSYRDAQAYCEWSGTRLATEAEWEYAARGGLPQARYAWGDELTPNGQHRCNIWQGTFPTANSADDGFVGTSPVTAFPPNGFGLHDVAGNVWEITAEPWRDLWGRVLPSERVIRGGSYLCHDSYCNRYRVAARSRTTEDSSSGNTGFRVAR</sequence>
<gene>
    <name evidence="2" type="ORF">Vqi01_52380</name>
</gene>
<evidence type="ECO:0000313" key="3">
    <source>
        <dbReference type="Proteomes" id="UP000653076"/>
    </source>
</evidence>
<dbReference type="SUPFAM" id="SSF56436">
    <property type="entry name" value="C-type lectin-like"/>
    <property type="match status" value="1"/>
</dbReference>
<evidence type="ECO:0000259" key="1">
    <source>
        <dbReference type="Pfam" id="PF03781"/>
    </source>
</evidence>
<name>A0ABQ4JHJ5_9ACTN</name>
<dbReference type="PANTHER" id="PTHR23150:SF19">
    <property type="entry name" value="FORMYLGLYCINE-GENERATING ENZYME"/>
    <property type="match status" value="1"/>
</dbReference>
<keyword evidence="3" id="KW-1185">Reference proteome</keyword>
<dbReference type="InterPro" id="IPR016187">
    <property type="entry name" value="CTDL_fold"/>
</dbReference>
<dbReference type="InterPro" id="IPR051043">
    <property type="entry name" value="Sulfatase_Mod_Factor_Kinase"/>
</dbReference>
<dbReference type="Pfam" id="PF03781">
    <property type="entry name" value="FGE-sulfatase"/>
    <property type="match status" value="1"/>
</dbReference>
<feature type="domain" description="Sulfatase-modifying factor enzyme-like" evidence="1">
    <location>
        <begin position="57"/>
        <end position="327"/>
    </location>
</feature>
<dbReference type="Proteomes" id="UP000653076">
    <property type="component" value="Unassembled WGS sequence"/>
</dbReference>
<comment type="caution">
    <text evidence="2">The sequence shown here is derived from an EMBL/GenBank/DDBJ whole genome shotgun (WGS) entry which is preliminary data.</text>
</comment>
<organism evidence="2 3">
    <name type="scientific">Micromonospora qiuiae</name>
    <dbReference type="NCBI Taxonomy" id="502268"/>
    <lineage>
        <taxon>Bacteria</taxon>
        <taxon>Bacillati</taxon>
        <taxon>Actinomycetota</taxon>
        <taxon>Actinomycetes</taxon>
        <taxon>Micromonosporales</taxon>
        <taxon>Micromonosporaceae</taxon>
        <taxon>Micromonospora</taxon>
    </lineage>
</organism>
<evidence type="ECO:0000313" key="2">
    <source>
        <dbReference type="EMBL" id="GIJ30076.1"/>
    </source>
</evidence>
<proteinExistence type="predicted"/>
<dbReference type="InterPro" id="IPR005532">
    <property type="entry name" value="SUMF_dom"/>
</dbReference>
<dbReference type="Gene3D" id="3.90.1580.10">
    <property type="entry name" value="paralog of FGE (formylglycine-generating enzyme)"/>
    <property type="match status" value="1"/>
</dbReference>
<reference evidence="2 3" key="1">
    <citation type="submission" date="2021-01" db="EMBL/GenBank/DDBJ databases">
        <title>Whole genome shotgun sequence of Verrucosispora qiuiae NBRC 106684.</title>
        <authorList>
            <person name="Komaki H."/>
            <person name="Tamura T."/>
        </authorList>
    </citation>
    <scope>NUCLEOTIDE SEQUENCE [LARGE SCALE GENOMIC DNA]</scope>
    <source>
        <strain evidence="2 3">NBRC 106684</strain>
    </source>
</reference>
<dbReference type="RefSeq" id="WP_204037630.1">
    <property type="nucleotide sequence ID" value="NZ_BOPC01000095.1"/>
</dbReference>
<dbReference type="PANTHER" id="PTHR23150">
    <property type="entry name" value="SULFATASE MODIFYING FACTOR 1, 2"/>
    <property type="match status" value="1"/>
</dbReference>
<dbReference type="InterPro" id="IPR042095">
    <property type="entry name" value="SUMF_sf"/>
</dbReference>
<protein>
    <recommendedName>
        <fullName evidence="1">Sulfatase-modifying factor enzyme-like domain-containing protein</fullName>
    </recommendedName>
</protein>
<dbReference type="EMBL" id="BOPC01000095">
    <property type="protein sequence ID" value="GIJ30076.1"/>
    <property type="molecule type" value="Genomic_DNA"/>
</dbReference>